<comment type="cofactor">
    <cofactor evidence="2">
        <name>Mg(2+)</name>
        <dbReference type="ChEBI" id="CHEBI:18420"/>
    </cofactor>
</comment>
<dbReference type="GO" id="GO:0046872">
    <property type="term" value="F:metal ion binding"/>
    <property type="evidence" value="ECO:0007669"/>
    <property type="project" value="UniProtKB-KW"/>
</dbReference>
<comment type="similarity">
    <text evidence="3">Belongs to the isocitrate and isopropylmalate dehydrogenases family.</text>
</comment>
<dbReference type="SMART" id="SM01329">
    <property type="entry name" value="Iso_dh"/>
    <property type="match status" value="1"/>
</dbReference>
<accession>A0A7J3Z6V8</accession>
<evidence type="ECO:0000256" key="3">
    <source>
        <dbReference type="ARBA" id="ARBA00007769"/>
    </source>
</evidence>
<dbReference type="InterPro" id="IPR024084">
    <property type="entry name" value="IsoPropMal-DH-like_dom"/>
</dbReference>
<name>A0A7J3Z6V8_9CREN</name>
<evidence type="ECO:0000256" key="6">
    <source>
        <dbReference type="ARBA" id="ARBA00022842"/>
    </source>
</evidence>
<evidence type="ECO:0000256" key="1">
    <source>
        <dbReference type="ARBA" id="ARBA00001936"/>
    </source>
</evidence>
<evidence type="ECO:0000256" key="7">
    <source>
        <dbReference type="ARBA" id="ARBA00023002"/>
    </source>
</evidence>
<dbReference type="AlphaFoldDB" id="A0A7J3Z6V8"/>
<keyword evidence="8" id="KW-0464">Manganese</keyword>
<dbReference type="GO" id="GO:0004450">
    <property type="term" value="F:isocitrate dehydrogenase (NADP+) activity"/>
    <property type="evidence" value="ECO:0007669"/>
    <property type="project" value="UniProtKB-EC"/>
</dbReference>
<proteinExistence type="inferred from homology"/>
<dbReference type="GO" id="GO:0006099">
    <property type="term" value="P:tricarboxylic acid cycle"/>
    <property type="evidence" value="ECO:0007669"/>
    <property type="project" value="UniProtKB-KW"/>
</dbReference>
<keyword evidence="4" id="KW-0816">Tricarboxylic acid cycle</keyword>
<protein>
    <submittedName>
        <fullName evidence="10">NADP-dependent isocitrate dehydrogenase</fullName>
        <ecNumber evidence="10">1.1.1.42</ecNumber>
    </submittedName>
</protein>
<gene>
    <name evidence="10" type="ORF">ENM66_04095</name>
</gene>
<sequence length="405" mass="46040">MDKPIVEIDGDEMARVMWHWVKERLIEPYVELKVEYYDLHVKVRDETGDRVTVAAAEALKRVGVGVKCATITPNAERVKEYSLRREWRSPNATIREVLDGTIFRAPIIVSNVQPAVRFWKKPIVIARHAVGDIYSGTGLRVEEPGEVYIVFKSASGKRVEARVGSLSGAGVAQAYYVSEKSIYSFARSVFRYALMFGLNVWFATKDTISKVYDARFKEVFQEVYESEFKEEFAERRLTYEYYLIDDAYSRAIRSEGGFVWATKNYDGDVLSDLIASAYSGSLAMMTSELLSPESVYMAEAAHGTVQKHYYRYLRGEKTSTNPTAIIFAWSKGLRRRGEVDGNEELMVFAKSLEEAVKKTIEVDRVMTQDIAKISEPPVNAVVATEEFIECVKRNLEHILSRQALT</sequence>
<feature type="domain" description="Isopropylmalate dehydrogenase-like" evidence="9">
    <location>
        <begin position="4"/>
        <end position="391"/>
    </location>
</feature>
<dbReference type="Gene3D" id="3.40.718.10">
    <property type="entry name" value="Isopropylmalate Dehydrogenase"/>
    <property type="match status" value="1"/>
</dbReference>
<dbReference type="GO" id="GO:0006102">
    <property type="term" value="P:isocitrate metabolic process"/>
    <property type="evidence" value="ECO:0007669"/>
    <property type="project" value="InterPro"/>
</dbReference>
<evidence type="ECO:0000259" key="9">
    <source>
        <dbReference type="SMART" id="SM01329"/>
    </source>
</evidence>
<evidence type="ECO:0000256" key="2">
    <source>
        <dbReference type="ARBA" id="ARBA00001946"/>
    </source>
</evidence>
<dbReference type="NCBIfam" id="NF006156">
    <property type="entry name" value="PRK08299.1"/>
    <property type="match status" value="1"/>
</dbReference>
<dbReference type="PIRSF" id="PIRSF000108">
    <property type="entry name" value="IDH_NADP"/>
    <property type="match status" value="1"/>
</dbReference>
<reference evidence="10" key="1">
    <citation type="journal article" date="2020" name="mSystems">
        <title>Genome- and Community-Level Interaction Insights into Carbon Utilization and Element Cycling Functions of Hydrothermarchaeota in Hydrothermal Sediment.</title>
        <authorList>
            <person name="Zhou Z."/>
            <person name="Liu Y."/>
            <person name="Xu W."/>
            <person name="Pan J."/>
            <person name="Luo Z.H."/>
            <person name="Li M."/>
        </authorList>
    </citation>
    <scope>NUCLEOTIDE SEQUENCE [LARGE SCALE GENOMIC DNA]</scope>
    <source>
        <strain evidence="10">SpSt-1105</strain>
    </source>
</reference>
<comment type="caution">
    <text evidence="10">The sequence shown here is derived from an EMBL/GenBank/DDBJ whole genome shotgun (WGS) entry which is preliminary data.</text>
</comment>
<dbReference type="SUPFAM" id="SSF53659">
    <property type="entry name" value="Isocitrate/Isopropylmalate dehydrogenase-like"/>
    <property type="match status" value="1"/>
</dbReference>
<comment type="cofactor">
    <cofactor evidence="1">
        <name>Mn(2+)</name>
        <dbReference type="ChEBI" id="CHEBI:29035"/>
    </cofactor>
</comment>
<evidence type="ECO:0000313" key="10">
    <source>
        <dbReference type="EMBL" id="HHQ50516.1"/>
    </source>
</evidence>
<keyword evidence="5" id="KW-0479">Metal-binding</keyword>
<dbReference type="PANTHER" id="PTHR11822">
    <property type="entry name" value="NADP-SPECIFIC ISOCITRATE DEHYDROGENASE"/>
    <property type="match status" value="1"/>
</dbReference>
<dbReference type="EC" id="1.1.1.42" evidence="10"/>
<evidence type="ECO:0000256" key="4">
    <source>
        <dbReference type="ARBA" id="ARBA00022532"/>
    </source>
</evidence>
<dbReference type="PANTHER" id="PTHR11822:SF21">
    <property type="entry name" value="ISOCITRATE DEHYDROGENASE [NADP], MITOCHONDRIAL"/>
    <property type="match status" value="1"/>
</dbReference>
<dbReference type="Pfam" id="PF00180">
    <property type="entry name" value="Iso_dh"/>
    <property type="match status" value="1"/>
</dbReference>
<keyword evidence="6" id="KW-0460">Magnesium</keyword>
<dbReference type="NCBIfam" id="TIGR00127">
    <property type="entry name" value="nadp_idh_euk"/>
    <property type="match status" value="1"/>
</dbReference>
<evidence type="ECO:0000256" key="5">
    <source>
        <dbReference type="ARBA" id="ARBA00022723"/>
    </source>
</evidence>
<keyword evidence="7 10" id="KW-0560">Oxidoreductase</keyword>
<organism evidence="10">
    <name type="scientific">Ignisphaera aggregans</name>
    <dbReference type="NCBI Taxonomy" id="334771"/>
    <lineage>
        <taxon>Archaea</taxon>
        <taxon>Thermoproteota</taxon>
        <taxon>Thermoprotei</taxon>
        <taxon>Desulfurococcales</taxon>
        <taxon>Desulfurococcaceae</taxon>
        <taxon>Ignisphaera</taxon>
    </lineage>
</organism>
<evidence type="ECO:0000256" key="8">
    <source>
        <dbReference type="ARBA" id="ARBA00023211"/>
    </source>
</evidence>
<dbReference type="EMBL" id="DRYQ01000057">
    <property type="protein sequence ID" value="HHQ50516.1"/>
    <property type="molecule type" value="Genomic_DNA"/>
</dbReference>
<dbReference type="InterPro" id="IPR004790">
    <property type="entry name" value="Isocitrate_DH_NADP"/>
</dbReference>